<protein>
    <submittedName>
        <fullName evidence="2">Uncharacterized protein</fullName>
    </submittedName>
</protein>
<name>A0AA47MLP0_MERPO</name>
<keyword evidence="1" id="KW-0732">Signal</keyword>
<feature type="chain" id="PRO_5041373409" evidence="1">
    <location>
        <begin position="21"/>
        <end position="239"/>
    </location>
</feature>
<feature type="signal peptide" evidence="1">
    <location>
        <begin position="1"/>
        <end position="20"/>
    </location>
</feature>
<dbReference type="SUPFAM" id="SSF49899">
    <property type="entry name" value="Concanavalin A-like lectins/glucanases"/>
    <property type="match status" value="1"/>
</dbReference>
<organism evidence="2 3">
    <name type="scientific">Merluccius polli</name>
    <name type="common">Benguela hake</name>
    <name type="synonym">Merluccius cadenati</name>
    <dbReference type="NCBI Taxonomy" id="89951"/>
    <lineage>
        <taxon>Eukaryota</taxon>
        <taxon>Metazoa</taxon>
        <taxon>Chordata</taxon>
        <taxon>Craniata</taxon>
        <taxon>Vertebrata</taxon>
        <taxon>Euteleostomi</taxon>
        <taxon>Actinopterygii</taxon>
        <taxon>Neopterygii</taxon>
        <taxon>Teleostei</taxon>
        <taxon>Neoteleostei</taxon>
        <taxon>Acanthomorphata</taxon>
        <taxon>Zeiogadaria</taxon>
        <taxon>Gadariae</taxon>
        <taxon>Gadiformes</taxon>
        <taxon>Gadoidei</taxon>
        <taxon>Merlucciidae</taxon>
        <taxon>Merluccius</taxon>
    </lineage>
</organism>
<dbReference type="EMBL" id="JAOPHQ010003533">
    <property type="protein sequence ID" value="KAK0142589.1"/>
    <property type="molecule type" value="Genomic_DNA"/>
</dbReference>
<evidence type="ECO:0000313" key="3">
    <source>
        <dbReference type="Proteomes" id="UP001174136"/>
    </source>
</evidence>
<gene>
    <name evidence="2" type="ORF">N1851_019483</name>
</gene>
<keyword evidence="3" id="KW-1185">Reference proteome</keyword>
<reference evidence="2" key="1">
    <citation type="journal article" date="2023" name="Front. Mar. Sci.">
        <title>A new Merluccius polli reference genome to investigate the effects of global change in West African waters.</title>
        <authorList>
            <person name="Mateo J.L."/>
            <person name="Blanco-Fernandez C."/>
            <person name="Garcia-Vazquez E."/>
            <person name="Machado-Schiaffino G."/>
        </authorList>
    </citation>
    <scope>NUCLEOTIDE SEQUENCE</scope>
    <source>
        <strain evidence="2">C29</strain>
        <tissue evidence="2">Fin</tissue>
    </source>
</reference>
<evidence type="ECO:0000256" key="1">
    <source>
        <dbReference type="SAM" id="SignalP"/>
    </source>
</evidence>
<dbReference type="Proteomes" id="UP001174136">
    <property type="component" value="Unassembled WGS sequence"/>
</dbReference>
<sequence length="239" mass="26484">MKQGPLESCFGFFLACSTSAANCVKIWSCRPWNCQSARLERHEERTCSRLAGLPQSVLLGIPVNPHMFCQVSALSRTLSQCPPCPAALLVHGYSLDMLPFLLCLADLSLQHAMPLLRHHGLACFFALYSSTTNVTGSCSLLPVLYSPIKQKLLGTPSHLLRVGVYVDRPAGTVSFFRVSPGVGGSSNTLTHIHTFQTTFTQEDLIPGFWLYYGSVHLLANRVRMKETQRLAFSNYGKRY</sequence>
<dbReference type="InterPro" id="IPR013320">
    <property type="entry name" value="ConA-like_dom_sf"/>
</dbReference>
<proteinExistence type="predicted"/>
<comment type="caution">
    <text evidence="2">The sequence shown here is derived from an EMBL/GenBank/DDBJ whole genome shotgun (WGS) entry which is preliminary data.</text>
</comment>
<dbReference type="Gene3D" id="2.60.120.920">
    <property type="match status" value="1"/>
</dbReference>
<accession>A0AA47MLP0</accession>
<evidence type="ECO:0000313" key="2">
    <source>
        <dbReference type="EMBL" id="KAK0142589.1"/>
    </source>
</evidence>
<dbReference type="AlphaFoldDB" id="A0AA47MLP0"/>
<dbReference type="InterPro" id="IPR043136">
    <property type="entry name" value="B30.2/SPRY_sf"/>
</dbReference>